<reference evidence="3" key="2">
    <citation type="submission" date="2015-01" db="EMBL/GenBank/DDBJ databases">
        <title>Evolutionary Origins and Diversification of the Mycorrhizal Mutualists.</title>
        <authorList>
            <consortium name="DOE Joint Genome Institute"/>
            <consortium name="Mycorrhizal Genomics Consortium"/>
            <person name="Kohler A."/>
            <person name="Kuo A."/>
            <person name="Nagy L.G."/>
            <person name="Floudas D."/>
            <person name="Copeland A."/>
            <person name="Barry K.W."/>
            <person name="Cichocki N."/>
            <person name="Veneault-Fourrey C."/>
            <person name="LaButti K."/>
            <person name="Lindquist E.A."/>
            <person name="Lipzen A."/>
            <person name="Lundell T."/>
            <person name="Morin E."/>
            <person name="Murat C."/>
            <person name="Riley R."/>
            <person name="Ohm R."/>
            <person name="Sun H."/>
            <person name="Tunlid A."/>
            <person name="Henrissat B."/>
            <person name="Grigoriev I.V."/>
            <person name="Hibbett D.S."/>
            <person name="Martin F."/>
        </authorList>
    </citation>
    <scope>NUCLEOTIDE SEQUENCE [LARGE SCALE GENOMIC DNA]</scope>
    <source>
        <strain evidence="3">Ve08.2h10</strain>
    </source>
</reference>
<evidence type="ECO:0000313" key="2">
    <source>
        <dbReference type="EMBL" id="KIK74472.1"/>
    </source>
</evidence>
<feature type="region of interest" description="Disordered" evidence="1">
    <location>
        <begin position="28"/>
        <end position="76"/>
    </location>
</feature>
<dbReference type="Proteomes" id="UP000054538">
    <property type="component" value="Unassembled WGS sequence"/>
</dbReference>
<dbReference type="STRING" id="930991.A0A0D0BSU6"/>
<evidence type="ECO:0000313" key="3">
    <source>
        <dbReference type="Proteomes" id="UP000054538"/>
    </source>
</evidence>
<proteinExistence type="predicted"/>
<dbReference type="EMBL" id="KN828828">
    <property type="protein sequence ID" value="KIK74472.1"/>
    <property type="molecule type" value="Genomic_DNA"/>
</dbReference>
<dbReference type="OrthoDB" id="421226at2759"/>
<sequence>MSRRSNNVRGSTSALTEFLREAGINPATIARRVATRDPNPTAAQPPPGPSTTNGTQDANQGGDVDHEQENQDETTA</sequence>
<keyword evidence="3" id="KW-1185">Reference proteome</keyword>
<reference evidence="2 3" key="1">
    <citation type="submission" date="2014-04" db="EMBL/GenBank/DDBJ databases">
        <authorList>
            <consortium name="DOE Joint Genome Institute"/>
            <person name="Kuo A."/>
            <person name="Kohler A."/>
            <person name="Jargeat P."/>
            <person name="Nagy L.G."/>
            <person name="Floudas D."/>
            <person name="Copeland A."/>
            <person name="Barry K.W."/>
            <person name="Cichocki N."/>
            <person name="Veneault-Fourrey C."/>
            <person name="LaButti K."/>
            <person name="Lindquist E.A."/>
            <person name="Lipzen A."/>
            <person name="Lundell T."/>
            <person name="Morin E."/>
            <person name="Murat C."/>
            <person name="Sun H."/>
            <person name="Tunlid A."/>
            <person name="Henrissat B."/>
            <person name="Grigoriev I.V."/>
            <person name="Hibbett D.S."/>
            <person name="Martin F."/>
            <person name="Nordberg H.P."/>
            <person name="Cantor M.N."/>
            <person name="Hua S.X."/>
        </authorList>
    </citation>
    <scope>NUCLEOTIDE SEQUENCE [LARGE SCALE GENOMIC DNA]</scope>
    <source>
        <strain evidence="2 3">Ve08.2h10</strain>
    </source>
</reference>
<dbReference type="AlphaFoldDB" id="A0A0D0BSU6"/>
<organism evidence="2 3">
    <name type="scientific">Paxillus rubicundulus Ve08.2h10</name>
    <dbReference type="NCBI Taxonomy" id="930991"/>
    <lineage>
        <taxon>Eukaryota</taxon>
        <taxon>Fungi</taxon>
        <taxon>Dikarya</taxon>
        <taxon>Basidiomycota</taxon>
        <taxon>Agaricomycotina</taxon>
        <taxon>Agaricomycetes</taxon>
        <taxon>Agaricomycetidae</taxon>
        <taxon>Boletales</taxon>
        <taxon>Paxilineae</taxon>
        <taxon>Paxillaceae</taxon>
        <taxon>Paxillus</taxon>
    </lineage>
</organism>
<protein>
    <submittedName>
        <fullName evidence="2">Unplaced genomic scaffold scaffold_4006, whole genome shotgun sequence</fullName>
    </submittedName>
</protein>
<gene>
    <name evidence="2" type="ORF">PAXRUDRAFT_835967</name>
</gene>
<dbReference type="HOGENOM" id="CLU_2661282_0_0_1"/>
<evidence type="ECO:0000256" key="1">
    <source>
        <dbReference type="SAM" id="MobiDB-lite"/>
    </source>
</evidence>
<name>A0A0D0BSU6_9AGAM</name>
<accession>A0A0D0BSU6</accession>
<dbReference type="InParanoid" id="A0A0D0BSU6"/>
<feature type="non-terminal residue" evidence="2">
    <location>
        <position position="76"/>
    </location>
</feature>